<dbReference type="Proteomes" id="UP000215914">
    <property type="component" value="Unassembled WGS sequence"/>
</dbReference>
<dbReference type="PANTHER" id="PTHR31099:SF41">
    <property type="entry name" value="TRANSPOSASE (PUTATIVE), GYPSY TYPE-RELATED"/>
    <property type="match status" value="1"/>
</dbReference>
<proteinExistence type="predicted"/>
<evidence type="ECO:0000313" key="2">
    <source>
        <dbReference type="Proteomes" id="UP000215914"/>
    </source>
</evidence>
<gene>
    <name evidence="1" type="ORF">HanXRQr2_Chr17g0824471</name>
</gene>
<organism evidence="1 2">
    <name type="scientific">Helianthus annuus</name>
    <name type="common">Common sunflower</name>
    <dbReference type="NCBI Taxonomy" id="4232"/>
    <lineage>
        <taxon>Eukaryota</taxon>
        <taxon>Viridiplantae</taxon>
        <taxon>Streptophyta</taxon>
        <taxon>Embryophyta</taxon>
        <taxon>Tracheophyta</taxon>
        <taxon>Spermatophyta</taxon>
        <taxon>Magnoliopsida</taxon>
        <taxon>eudicotyledons</taxon>
        <taxon>Gunneridae</taxon>
        <taxon>Pentapetalae</taxon>
        <taxon>asterids</taxon>
        <taxon>campanulids</taxon>
        <taxon>Asterales</taxon>
        <taxon>Asteraceae</taxon>
        <taxon>Asteroideae</taxon>
        <taxon>Heliantheae alliance</taxon>
        <taxon>Heliantheae</taxon>
        <taxon>Helianthus</taxon>
    </lineage>
</organism>
<sequence length="213" mass="24971">MDARKDQSISYSCLTQEEVEAFYVQWGIDSKFNLVAPGLDKSIDQCLAGSITLYCRHFEFSNLCHLFSVFVLNVLEYYRVSFGYDPSLLSFHRFFRLVKNSDWYTFETSQVDTCLISSMVTTLGSWKDRFFWVSESIVLLKMVWRHPDSVLNELKPSESELDSWFLKSIRAYPSRLCPFHELLLVLMSISKLWDKPHQDPVLMRDAQGMHFLC</sequence>
<reference evidence="1" key="1">
    <citation type="journal article" date="2017" name="Nature">
        <title>The sunflower genome provides insights into oil metabolism, flowering and Asterid evolution.</title>
        <authorList>
            <person name="Badouin H."/>
            <person name="Gouzy J."/>
            <person name="Grassa C.J."/>
            <person name="Murat F."/>
            <person name="Staton S.E."/>
            <person name="Cottret L."/>
            <person name="Lelandais-Briere C."/>
            <person name="Owens G.L."/>
            <person name="Carrere S."/>
            <person name="Mayjonade B."/>
            <person name="Legrand L."/>
            <person name="Gill N."/>
            <person name="Kane N.C."/>
            <person name="Bowers J.E."/>
            <person name="Hubner S."/>
            <person name="Bellec A."/>
            <person name="Berard A."/>
            <person name="Berges H."/>
            <person name="Blanchet N."/>
            <person name="Boniface M.C."/>
            <person name="Brunel D."/>
            <person name="Catrice O."/>
            <person name="Chaidir N."/>
            <person name="Claudel C."/>
            <person name="Donnadieu C."/>
            <person name="Faraut T."/>
            <person name="Fievet G."/>
            <person name="Helmstetter N."/>
            <person name="King M."/>
            <person name="Knapp S.J."/>
            <person name="Lai Z."/>
            <person name="Le Paslier M.C."/>
            <person name="Lippi Y."/>
            <person name="Lorenzon L."/>
            <person name="Mandel J.R."/>
            <person name="Marage G."/>
            <person name="Marchand G."/>
            <person name="Marquand E."/>
            <person name="Bret-Mestries E."/>
            <person name="Morien E."/>
            <person name="Nambeesan S."/>
            <person name="Nguyen T."/>
            <person name="Pegot-Espagnet P."/>
            <person name="Pouilly N."/>
            <person name="Raftis F."/>
            <person name="Sallet E."/>
            <person name="Schiex T."/>
            <person name="Thomas J."/>
            <person name="Vandecasteele C."/>
            <person name="Vares D."/>
            <person name="Vear F."/>
            <person name="Vautrin S."/>
            <person name="Crespi M."/>
            <person name="Mangin B."/>
            <person name="Burke J.M."/>
            <person name="Salse J."/>
            <person name="Munos S."/>
            <person name="Vincourt P."/>
            <person name="Rieseberg L.H."/>
            <person name="Langlade N.B."/>
        </authorList>
    </citation>
    <scope>NUCLEOTIDE SEQUENCE</scope>
    <source>
        <tissue evidence="1">Leaves</tissue>
    </source>
</reference>
<protein>
    <submittedName>
        <fullName evidence="1">Uncharacterized protein</fullName>
    </submittedName>
</protein>
<name>A0A9K3GWY5_HELAN</name>
<evidence type="ECO:0000313" key="1">
    <source>
        <dbReference type="EMBL" id="KAF5757254.1"/>
    </source>
</evidence>
<keyword evidence="2" id="KW-1185">Reference proteome</keyword>
<dbReference type="PANTHER" id="PTHR31099">
    <property type="entry name" value="OS06G0165300 PROTEIN"/>
    <property type="match status" value="1"/>
</dbReference>
<dbReference type="Gramene" id="mRNA:HanXRQr2_Chr17g0824471">
    <property type="protein sequence ID" value="mRNA:HanXRQr2_Chr17g0824471"/>
    <property type="gene ID" value="HanXRQr2_Chr17g0824471"/>
</dbReference>
<reference evidence="1" key="2">
    <citation type="submission" date="2020-06" db="EMBL/GenBank/DDBJ databases">
        <title>Helianthus annuus Genome sequencing and assembly Release 2.</title>
        <authorList>
            <person name="Gouzy J."/>
            <person name="Langlade N."/>
            <person name="Munos S."/>
        </authorList>
    </citation>
    <scope>NUCLEOTIDE SEQUENCE</scope>
    <source>
        <tissue evidence="1">Leaves</tissue>
    </source>
</reference>
<dbReference type="AlphaFoldDB" id="A0A9K3GWY5"/>
<accession>A0A9K3GWY5</accession>
<comment type="caution">
    <text evidence="1">The sequence shown here is derived from an EMBL/GenBank/DDBJ whole genome shotgun (WGS) entry which is preliminary data.</text>
</comment>
<dbReference type="EMBL" id="MNCJ02000332">
    <property type="protein sequence ID" value="KAF5757254.1"/>
    <property type="molecule type" value="Genomic_DNA"/>
</dbReference>